<dbReference type="EMBL" id="JAGHQM010001851">
    <property type="protein sequence ID" value="KAH0551654.1"/>
    <property type="molecule type" value="Genomic_DNA"/>
</dbReference>
<keyword evidence="2" id="KW-1185">Reference proteome</keyword>
<evidence type="ECO:0000313" key="1">
    <source>
        <dbReference type="EMBL" id="KAH0551654.1"/>
    </source>
</evidence>
<proteinExistence type="predicted"/>
<dbReference type="AlphaFoldDB" id="A0A9P8L715"/>
<dbReference type="Proteomes" id="UP000750711">
    <property type="component" value="Unassembled WGS sequence"/>
</dbReference>
<comment type="caution">
    <text evidence="1">The sequence shown here is derived from an EMBL/GenBank/DDBJ whole genome shotgun (WGS) entry which is preliminary data.</text>
</comment>
<reference evidence="1" key="1">
    <citation type="submission" date="2021-03" db="EMBL/GenBank/DDBJ databases">
        <title>Comparative genomics and phylogenomic investigation of the class Geoglossomycetes provide insights into ecological specialization and systematics.</title>
        <authorList>
            <person name="Melie T."/>
            <person name="Pirro S."/>
            <person name="Miller A.N."/>
            <person name="Quandt A."/>
        </authorList>
    </citation>
    <scope>NUCLEOTIDE SEQUENCE</scope>
    <source>
        <strain evidence="1">CAQ_001_2017</strain>
    </source>
</reference>
<evidence type="ECO:0000313" key="2">
    <source>
        <dbReference type="Proteomes" id="UP000750711"/>
    </source>
</evidence>
<accession>A0A9P8L715</accession>
<protein>
    <submittedName>
        <fullName evidence="1">Uncharacterized protein</fullName>
    </submittedName>
</protein>
<sequence length="69" mass="7963">MQGQTKDIMQQTQAIAVHRMQILLLHNKVAEEVTQDFQLAPIESDRHDSIELMDHLLAVNWTAPELEEL</sequence>
<name>A0A9P8L715_9PEZI</name>
<organism evidence="1 2">
    <name type="scientific">Trichoglossum hirsutum</name>
    <dbReference type="NCBI Taxonomy" id="265104"/>
    <lineage>
        <taxon>Eukaryota</taxon>
        <taxon>Fungi</taxon>
        <taxon>Dikarya</taxon>
        <taxon>Ascomycota</taxon>
        <taxon>Pezizomycotina</taxon>
        <taxon>Geoglossomycetes</taxon>
        <taxon>Geoglossales</taxon>
        <taxon>Geoglossaceae</taxon>
        <taxon>Trichoglossum</taxon>
    </lineage>
</organism>
<gene>
    <name evidence="1" type="ORF">GP486_007128</name>
</gene>